<dbReference type="PANTHER" id="PTHR44688:SF16">
    <property type="entry name" value="DNA-BINDING TRANSCRIPTIONAL ACTIVATOR DEVR_DOSR"/>
    <property type="match status" value="1"/>
</dbReference>
<dbReference type="EMBL" id="AP025564">
    <property type="protein sequence ID" value="BDE95178.1"/>
    <property type="molecule type" value="Genomic_DNA"/>
</dbReference>
<protein>
    <recommendedName>
        <fullName evidence="5">HTH luxR-type domain-containing protein</fullName>
    </recommendedName>
</protein>
<keyword evidence="7" id="KW-1185">Reference proteome</keyword>
<dbReference type="Gene3D" id="1.10.10.10">
    <property type="entry name" value="Winged helix-like DNA-binding domain superfamily/Winged helix DNA-binding domain"/>
    <property type="match status" value="1"/>
</dbReference>
<reference evidence="6 7" key="1">
    <citation type="submission" date="2022-01" db="EMBL/GenBank/DDBJ databases">
        <title>Novel bile acid biosynthetic pathways are enriched in the microbiome of centenarians.</title>
        <authorList>
            <person name="Sato Y."/>
            <person name="Atarashi K."/>
            <person name="Plichta R.D."/>
            <person name="Arai Y."/>
            <person name="Sasajima S."/>
            <person name="Kearney M.S."/>
            <person name="Suda W."/>
            <person name="Takeshita K."/>
            <person name="Sasaki T."/>
            <person name="Okamoto S."/>
            <person name="Skelly N.A."/>
            <person name="Okamura Y."/>
            <person name="Vlamakis H."/>
            <person name="Li Y."/>
            <person name="Tanoue T."/>
            <person name="Takei H."/>
            <person name="Nittono H."/>
            <person name="Narushima S."/>
            <person name="Irie J."/>
            <person name="Itoh H."/>
            <person name="Moriya K."/>
            <person name="Sugiura Y."/>
            <person name="Suematsu M."/>
            <person name="Moritoki N."/>
            <person name="Shibata S."/>
            <person name="Littman R.D."/>
            <person name="Fischbach A.M."/>
            <person name="Uwamino Y."/>
            <person name="Inoue T."/>
            <person name="Honda A."/>
            <person name="Hattori M."/>
            <person name="Murai T."/>
            <person name="Xavier J.R."/>
            <person name="Hirose N."/>
            <person name="Honda K."/>
        </authorList>
    </citation>
    <scope>NUCLEOTIDE SEQUENCE [LARGE SCALE GENOMIC DNA]</scope>
    <source>
        <strain evidence="6 7">CE91-St30</strain>
    </source>
</reference>
<dbReference type="PRINTS" id="PR00038">
    <property type="entry name" value="HTHLUXR"/>
</dbReference>
<dbReference type="PANTHER" id="PTHR44688">
    <property type="entry name" value="DNA-BINDING TRANSCRIPTIONAL ACTIVATOR DEVR_DOSR"/>
    <property type="match status" value="1"/>
</dbReference>
<keyword evidence="4" id="KW-1133">Transmembrane helix</keyword>
<keyword evidence="3" id="KW-0804">Transcription</keyword>
<gene>
    <name evidence="6" type="ORF">CE91St30_05110</name>
</gene>
<accession>A0ABM7WG27</accession>
<keyword evidence="2" id="KW-0238">DNA-binding</keyword>
<dbReference type="Proteomes" id="UP001320544">
    <property type="component" value="Chromosome"/>
</dbReference>
<feature type="transmembrane region" description="Helical" evidence="4">
    <location>
        <begin position="276"/>
        <end position="294"/>
    </location>
</feature>
<evidence type="ECO:0000256" key="4">
    <source>
        <dbReference type="SAM" id="Phobius"/>
    </source>
</evidence>
<dbReference type="Pfam" id="PF00196">
    <property type="entry name" value="GerE"/>
    <property type="match status" value="1"/>
</dbReference>
<feature type="transmembrane region" description="Helical" evidence="4">
    <location>
        <begin position="214"/>
        <end position="233"/>
    </location>
</feature>
<sequence length="494" mass="53523">MNDIVTDETSDIFGETLADEPWGASDAVGAAGLALTTAFLLASFFSDALLAGSPVDAICRPVGMVSFCASYYLIRRFSDALSSRKLRLGFLCLAAATGSLAPAIGFAGYWLGSVPAALIIVSWAGIGLAGTLLTSFWAEYSAMLTVKRAMPTTAVSFVLGAGIYLGIANIDQPLSPFMQEATLLVSIACCYLFSRDRTLPEIVPLEESRLRLELFRRTETVLVLYGVVFGLVLQESLTDRTLTDPNLFVPFGIFAGTALLAIALALRKGKPVSAQLAQRVLYPALICELVASLVDCDPLVLALRFSILALFGFYLAVEWGTLASLASLFRAQPIYHFSRGRGPLLLGVSIGWLVGFASLEPGLAAALPAASHLIAFALIVLLSLAVAITPFGFDQLTRPGALDEKDRADNDRRRIGAWRQTCLDIALHASLTPREREVFFLLAKGRNSEYIGKELFISIHTARTHTYRIYRKLDIASQQELINLVEEGVKQQMD</sequence>
<feature type="transmembrane region" description="Helical" evidence="4">
    <location>
        <begin position="365"/>
        <end position="388"/>
    </location>
</feature>
<feature type="transmembrane region" description="Helical" evidence="4">
    <location>
        <begin position="149"/>
        <end position="170"/>
    </location>
</feature>
<dbReference type="InterPro" id="IPR036388">
    <property type="entry name" value="WH-like_DNA-bd_sf"/>
</dbReference>
<feature type="transmembrane region" description="Helical" evidence="4">
    <location>
        <begin position="341"/>
        <end position="359"/>
    </location>
</feature>
<dbReference type="SMART" id="SM00421">
    <property type="entry name" value="HTH_LUXR"/>
    <property type="match status" value="1"/>
</dbReference>
<feature type="transmembrane region" description="Helical" evidence="4">
    <location>
        <begin position="306"/>
        <end position="329"/>
    </location>
</feature>
<evidence type="ECO:0000313" key="7">
    <source>
        <dbReference type="Proteomes" id="UP001320544"/>
    </source>
</evidence>
<organism evidence="6 7">
    <name type="scientific">Raoultibacter timonensis</name>
    <dbReference type="NCBI Taxonomy" id="1907662"/>
    <lineage>
        <taxon>Bacteria</taxon>
        <taxon>Bacillati</taxon>
        <taxon>Actinomycetota</taxon>
        <taxon>Coriobacteriia</taxon>
        <taxon>Eggerthellales</taxon>
        <taxon>Eggerthellaceae</taxon>
        <taxon>Raoultibacter</taxon>
    </lineage>
</organism>
<evidence type="ECO:0000256" key="1">
    <source>
        <dbReference type="ARBA" id="ARBA00023015"/>
    </source>
</evidence>
<feature type="transmembrane region" description="Helical" evidence="4">
    <location>
        <begin position="245"/>
        <end position="264"/>
    </location>
</feature>
<feature type="transmembrane region" description="Helical" evidence="4">
    <location>
        <begin position="57"/>
        <end position="74"/>
    </location>
</feature>
<name>A0ABM7WG27_9ACTN</name>
<dbReference type="InterPro" id="IPR000792">
    <property type="entry name" value="Tscrpt_reg_LuxR_C"/>
</dbReference>
<dbReference type="CDD" id="cd06170">
    <property type="entry name" value="LuxR_C_like"/>
    <property type="match status" value="1"/>
</dbReference>
<evidence type="ECO:0000256" key="2">
    <source>
        <dbReference type="ARBA" id="ARBA00023125"/>
    </source>
</evidence>
<feature type="domain" description="HTH luxR-type" evidence="5">
    <location>
        <begin position="424"/>
        <end position="489"/>
    </location>
</feature>
<dbReference type="InterPro" id="IPR016032">
    <property type="entry name" value="Sig_transdc_resp-reg_C-effctor"/>
</dbReference>
<keyword evidence="4" id="KW-0472">Membrane</keyword>
<keyword evidence="4" id="KW-0812">Transmembrane</keyword>
<proteinExistence type="predicted"/>
<evidence type="ECO:0000256" key="3">
    <source>
        <dbReference type="ARBA" id="ARBA00023163"/>
    </source>
</evidence>
<dbReference type="SUPFAM" id="SSF46894">
    <property type="entry name" value="C-terminal effector domain of the bipartite response regulators"/>
    <property type="match status" value="1"/>
</dbReference>
<feature type="transmembrane region" description="Helical" evidence="4">
    <location>
        <begin position="86"/>
        <end position="110"/>
    </location>
</feature>
<evidence type="ECO:0000313" key="6">
    <source>
        <dbReference type="EMBL" id="BDE95178.1"/>
    </source>
</evidence>
<feature type="transmembrane region" description="Helical" evidence="4">
    <location>
        <begin position="116"/>
        <end position="137"/>
    </location>
</feature>
<dbReference type="RefSeq" id="WP_244411628.1">
    <property type="nucleotide sequence ID" value="NZ_AP025564.1"/>
</dbReference>
<dbReference type="PROSITE" id="PS50043">
    <property type="entry name" value="HTH_LUXR_2"/>
    <property type="match status" value="1"/>
</dbReference>
<evidence type="ECO:0000259" key="5">
    <source>
        <dbReference type="PROSITE" id="PS50043"/>
    </source>
</evidence>
<feature type="transmembrane region" description="Helical" evidence="4">
    <location>
        <begin position="27"/>
        <end position="45"/>
    </location>
</feature>
<keyword evidence="1" id="KW-0805">Transcription regulation</keyword>